<evidence type="ECO:0000313" key="3">
    <source>
        <dbReference type="EMBL" id="ERK55204.1"/>
    </source>
</evidence>
<dbReference type="RefSeq" id="WP_021797693.1">
    <property type="nucleotide sequence ID" value="NZ_ACVN02000192.1"/>
</dbReference>
<accession>U2QG77</accession>
<sequence length="439" mass="44871">MNAWRDAHTTGVAAAGDYLKDNWKYLVVGTLLTVGLSAVMGPIAGGAVAGAIVGGWQNIDQQHAAGGPIDWSQVGVSALIGGAAGLVGGAAGRGAASALSGSAMNCLGRSTLVGAASGAAGGGFAGGAGYLTGPGPHTAGGLLAATGKGAAVGGGMGAASGALSAVTETSAYGCFPAGTRILLADGSSRPIEQVTEGDRVASTDPDTGQPTTATATATFTHHNVATLRLTTSTGQITTTAAHPFYVEGKGFTPAGQLTTEDTLRDHTGQPVHLHTIESTGTVQTVHNIEVNNTHTYHVATTGGWLLVHNGCTYRNGEWVDYETGEPVATPTKQTEIVNNGRVQYDDMTQLVKDSPDASLEVRTSNRFPRTEVVLTPEQASHAHSIDPRAPWGNSAEGPTIGITDRGTQQHYTTNGEWVDSSSINETHIPLDGWPYGNNK</sequence>
<dbReference type="GO" id="GO:0016539">
    <property type="term" value="P:intein-mediated protein splicing"/>
    <property type="evidence" value="ECO:0007669"/>
    <property type="project" value="InterPro"/>
</dbReference>
<keyword evidence="4" id="KW-1185">Reference proteome</keyword>
<dbReference type="GeneID" id="96768463"/>
<dbReference type="InterPro" id="IPR036844">
    <property type="entry name" value="Hint_dom_sf"/>
</dbReference>
<dbReference type="OrthoDB" id="5150353at2"/>
<dbReference type="SUPFAM" id="SSF51294">
    <property type="entry name" value="Hedgehog/intein (Hint) domain"/>
    <property type="match status" value="1"/>
</dbReference>
<protein>
    <submittedName>
        <fullName evidence="3">Pretoxin HINT domain protein</fullName>
    </submittedName>
</protein>
<evidence type="ECO:0000259" key="2">
    <source>
        <dbReference type="SMART" id="SM00306"/>
    </source>
</evidence>
<feature type="region of interest" description="Disordered" evidence="1">
    <location>
        <begin position="196"/>
        <end position="218"/>
    </location>
</feature>
<dbReference type="InterPro" id="IPR003587">
    <property type="entry name" value="Hint_dom_N"/>
</dbReference>
<dbReference type="PROSITE" id="PS50817">
    <property type="entry name" value="INTEIN_N_TER"/>
    <property type="match status" value="1"/>
</dbReference>
<gene>
    <name evidence="3" type="ORF">HMPREF0682_2757</name>
</gene>
<reference evidence="3" key="1">
    <citation type="submission" date="2013-08" db="EMBL/GenBank/DDBJ databases">
        <authorList>
            <person name="Durkin A.S."/>
            <person name="Haft D.R."/>
            <person name="McCorrison J."/>
            <person name="Torralba M."/>
            <person name="Gillis M."/>
            <person name="Haft D.H."/>
            <person name="Methe B."/>
            <person name="Sutton G."/>
            <person name="Nelson K.E."/>
        </authorList>
    </citation>
    <scope>NUCLEOTIDE SEQUENCE [LARGE SCALE GENOMIC DNA]</scope>
    <source>
        <strain evidence="3">F0233</strain>
    </source>
</reference>
<organism evidence="3 4">
    <name type="scientific">Propionibacterium acidifaciens F0233</name>
    <dbReference type="NCBI Taxonomy" id="553198"/>
    <lineage>
        <taxon>Bacteria</taxon>
        <taxon>Bacillati</taxon>
        <taxon>Actinomycetota</taxon>
        <taxon>Actinomycetes</taxon>
        <taxon>Propionibacteriales</taxon>
        <taxon>Propionibacteriaceae</taxon>
        <taxon>Propionibacterium</taxon>
    </lineage>
</organism>
<dbReference type="Pfam" id="PF07591">
    <property type="entry name" value="PT-HINT"/>
    <property type="match status" value="1"/>
</dbReference>
<dbReference type="SMART" id="SM00306">
    <property type="entry name" value="HintN"/>
    <property type="match status" value="1"/>
</dbReference>
<dbReference type="InterPro" id="IPR006141">
    <property type="entry name" value="Intein_N"/>
</dbReference>
<name>U2QG77_9ACTN</name>
<dbReference type="Proteomes" id="UP000017052">
    <property type="component" value="Unassembled WGS sequence"/>
</dbReference>
<proteinExistence type="predicted"/>
<dbReference type="AlphaFoldDB" id="U2QG77"/>
<dbReference type="CDD" id="cd00081">
    <property type="entry name" value="Hint"/>
    <property type="match status" value="1"/>
</dbReference>
<dbReference type="EMBL" id="ACVN02000192">
    <property type="protein sequence ID" value="ERK55204.1"/>
    <property type="molecule type" value="Genomic_DNA"/>
</dbReference>
<feature type="compositionally biased region" description="Low complexity" evidence="1">
    <location>
        <begin position="203"/>
        <end position="218"/>
    </location>
</feature>
<comment type="caution">
    <text evidence="3">The sequence shown here is derived from an EMBL/GenBank/DDBJ whole genome shotgun (WGS) entry which is preliminary data.</text>
</comment>
<evidence type="ECO:0000256" key="1">
    <source>
        <dbReference type="SAM" id="MobiDB-lite"/>
    </source>
</evidence>
<evidence type="ECO:0000313" key="4">
    <source>
        <dbReference type="Proteomes" id="UP000017052"/>
    </source>
</evidence>
<dbReference type="Gene3D" id="2.170.16.10">
    <property type="entry name" value="Hedgehog/Intein (Hint) domain"/>
    <property type="match status" value="1"/>
</dbReference>
<feature type="domain" description="Hint" evidence="2">
    <location>
        <begin position="172"/>
        <end position="275"/>
    </location>
</feature>